<dbReference type="InterPro" id="IPR009835">
    <property type="entry name" value="SrtB"/>
</dbReference>
<dbReference type="Pfam" id="PF04203">
    <property type="entry name" value="Sortase"/>
    <property type="match status" value="1"/>
</dbReference>
<dbReference type="EMBL" id="VENO01000001">
    <property type="protein sequence ID" value="TNV70067.1"/>
    <property type="molecule type" value="Genomic_DNA"/>
</dbReference>
<evidence type="ECO:0000256" key="2">
    <source>
        <dbReference type="PIRSR" id="PIRSR605754-1"/>
    </source>
</evidence>
<gene>
    <name evidence="3" type="primary">srtB</name>
    <name evidence="3" type="ORF">FHK04_02215</name>
</gene>
<evidence type="ECO:0000313" key="3">
    <source>
        <dbReference type="EMBL" id="TNV70067.1"/>
    </source>
</evidence>
<keyword evidence="4" id="KW-1185">Reference proteome</keyword>
<dbReference type="AlphaFoldDB" id="A0A5C5E9Y5"/>
<dbReference type="InterPro" id="IPR005754">
    <property type="entry name" value="Sortase"/>
</dbReference>
<feature type="active site" description="Acyl-thioester intermediate" evidence="2">
    <location>
        <position position="238"/>
    </location>
</feature>
<name>A0A5C5E9Y5_9LACT</name>
<dbReference type="Gene3D" id="2.40.260.10">
    <property type="entry name" value="Sortase"/>
    <property type="match status" value="1"/>
</dbReference>
<dbReference type="Proteomes" id="UP000313395">
    <property type="component" value="Unassembled WGS sequence"/>
</dbReference>
<keyword evidence="1 3" id="KW-0378">Hydrolase</keyword>
<dbReference type="RefSeq" id="WP_140185341.1">
    <property type="nucleotide sequence ID" value="NZ_VENO01000001.1"/>
</dbReference>
<dbReference type="InterPro" id="IPR023365">
    <property type="entry name" value="Sortase_dom-sf"/>
</dbReference>
<accession>A0A5C5E9Y5</accession>
<dbReference type="NCBIfam" id="TIGR03064">
    <property type="entry name" value="sortase_srtB"/>
    <property type="match status" value="1"/>
</dbReference>
<dbReference type="GO" id="GO:0016787">
    <property type="term" value="F:hydrolase activity"/>
    <property type="evidence" value="ECO:0007669"/>
    <property type="project" value="UniProtKB-KW"/>
</dbReference>
<proteinExistence type="predicted"/>
<protein>
    <submittedName>
        <fullName evidence="3">Class B sortase</fullName>
        <ecNumber evidence="3">3.4.22.71</ecNumber>
    </submittedName>
</protein>
<evidence type="ECO:0000313" key="4">
    <source>
        <dbReference type="Proteomes" id="UP000313395"/>
    </source>
</evidence>
<reference evidence="3 4" key="1">
    <citation type="submission" date="2019-06" db="EMBL/GenBank/DDBJ databases">
        <title>Description Trichococcus psychrophilus sp. nov., isolated from a cold spring, by genomic and phenotypic analyses.</title>
        <authorList>
            <person name="Zakharyuk A."/>
        </authorList>
    </citation>
    <scope>NUCLEOTIDE SEQUENCE [LARGE SCALE GENOMIC DNA]</scope>
    <source>
        <strain evidence="3 4">SKBG</strain>
    </source>
</reference>
<sequence>MRKNIWVLILSRLLFLQIIHYGVQELEQRKDVVVPEKAEQAAFPPEKASSTDLRSETISAADVAVPLEELTFTINPSTEYYQINPDYVGWLSVNGTVVDYPVVRGQDNETYLTQNFYQEPDIFGAIFMDYRNIGMGVDRHTIIYGHYTQNGQMFGELDKFLNEDFLQENLEFIFGDAYAERRYRIFSVHVAPADTLFLDIDFEGNEYTEFLTMLKDFSVFPSEVELTEENHILTLMTCNDSAENGRLFIHAVEVTE</sequence>
<dbReference type="SUPFAM" id="SSF63817">
    <property type="entry name" value="Sortase"/>
    <property type="match status" value="1"/>
</dbReference>
<dbReference type="EC" id="3.4.22.71" evidence="3"/>
<comment type="caution">
    <text evidence="3">The sequence shown here is derived from an EMBL/GenBank/DDBJ whole genome shotgun (WGS) entry which is preliminary data.</text>
</comment>
<feature type="active site" description="Proton donor/acceptor" evidence="2">
    <location>
        <position position="146"/>
    </location>
</feature>
<organism evidence="3 4">
    <name type="scientific">Trichococcus shcherbakoviae subsp. psychrophilus</name>
    <dbReference type="NCBI Taxonomy" id="2585775"/>
    <lineage>
        <taxon>Bacteria</taxon>
        <taxon>Bacillati</taxon>
        <taxon>Bacillota</taxon>
        <taxon>Bacilli</taxon>
        <taxon>Lactobacillales</taxon>
        <taxon>Carnobacteriaceae</taxon>
        <taxon>Trichococcus</taxon>
    </lineage>
</organism>
<evidence type="ECO:0000256" key="1">
    <source>
        <dbReference type="ARBA" id="ARBA00022801"/>
    </source>
</evidence>
<dbReference type="CDD" id="cd05826">
    <property type="entry name" value="Sortase_B"/>
    <property type="match status" value="1"/>
</dbReference>